<proteinExistence type="predicted"/>
<evidence type="ECO:0000313" key="2">
    <source>
        <dbReference type="EMBL" id="SEQ05593.1"/>
    </source>
</evidence>
<dbReference type="AlphaFoldDB" id="A0A1H9CYD1"/>
<feature type="coiled-coil region" evidence="1">
    <location>
        <begin position="287"/>
        <end position="314"/>
    </location>
</feature>
<dbReference type="Proteomes" id="UP000199021">
    <property type="component" value="Unassembled WGS sequence"/>
</dbReference>
<evidence type="ECO:0008006" key="4">
    <source>
        <dbReference type="Google" id="ProtNLM"/>
    </source>
</evidence>
<accession>A0A1H9CYD1</accession>
<dbReference type="InParanoid" id="A0A1H9CYD1"/>
<keyword evidence="3" id="KW-1185">Reference proteome</keyword>
<dbReference type="RefSeq" id="WP_090166287.1">
    <property type="nucleotide sequence ID" value="NZ_FOFB01000005.1"/>
</dbReference>
<organism evidence="2 3">
    <name type="scientific">Neolewinella agarilytica</name>
    <dbReference type="NCBI Taxonomy" id="478744"/>
    <lineage>
        <taxon>Bacteria</taxon>
        <taxon>Pseudomonadati</taxon>
        <taxon>Bacteroidota</taxon>
        <taxon>Saprospiria</taxon>
        <taxon>Saprospirales</taxon>
        <taxon>Lewinellaceae</taxon>
        <taxon>Neolewinella</taxon>
    </lineage>
</organism>
<dbReference type="OrthoDB" id="1494143at2"/>
<reference evidence="3" key="1">
    <citation type="submission" date="2016-10" db="EMBL/GenBank/DDBJ databases">
        <authorList>
            <person name="Varghese N."/>
            <person name="Submissions S."/>
        </authorList>
    </citation>
    <scope>NUCLEOTIDE SEQUENCE [LARGE SCALE GENOMIC DNA]</scope>
    <source>
        <strain evidence="3">DSM 24740</strain>
    </source>
</reference>
<protein>
    <recommendedName>
        <fullName evidence="4">Outer membrane efflux protein</fullName>
    </recommendedName>
</protein>
<dbReference type="EMBL" id="FOFB01000005">
    <property type="protein sequence ID" value="SEQ05593.1"/>
    <property type="molecule type" value="Genomic_DNA"/>
</dbReference>
<evidence type="ECO:0000256" key="1">
    <source>
        <dbReference type="SAM" id="Coils"/>
    </source>
</evidence>
<gene>
    <name evidence="2" type="ORF">SAMN05444359_10546</name>
</gene>
<keyword evidence="1" id="KW-0175">Coiled coil</keyword>
<dbReference type="STRING" id="478744.SAMN05444359_10546"/>
<name>A0A1H9CYD1_9BACT</name>
<evidence type="ECO:0000313" key="3">
    <source>
        <dbReference type="Proteomes" id="UP000199021"/>
    </source>
</evidence>
<sequence>MVLPDIVTVDLQRVFFSLLLWSLILFPSVDLLAQDVIDATDFFQIGQEAENGLAAEKHSISSSRMPWIEEYELRTETRDFDIDRQEYTFRVSPSTGRKRRALTALYNHQERAPDFEAQESSCDDLADRYYQWLVLYLMDRELDILNRLKVVLDDRQLVLSRQAGNLDFDWSKLIGLRQDISDFELRLSRLKTVQARINKELGLKDPFFSFEGFISLSEIGEAFPGNFKKGLDPKLDYELATVAHELELEKAEQKQFFDFAQLKYQGPHTDELQERFSVGLAFQLPNSGDKKLKMRELELEVQSLRKEQEVEVATDKEVYEAEVAGWLIEYEHFRFMTATHRKEQEELRLISNQLKKKEGFNPLPLLAIQERAIRNELKLLDVSTDLYQSYLKIRERGGELCTATSGELLR</sequence>